<evidence type="ECO:0000313" key="2">
    <source>
        <dbReference type="EMBL" id="MBF9133184.1"/>
    </source>
</evidence>
<organism evidence="2 3">
    <name type="scientific">Plantactinospora alkalitolerans</name>
    <dbReference type="NCBI Taxonomy" id="2789879"/>
    <lineage>
        <taxon>Bacteria</taxon>
        <taxon>Bacillati</taxon>
        <taxon>Actinomycetota</taxon>
        <taxon>Actinomycetes</taxon>
        <taxon>Micromonosporales</taxon>
        <taxon>Micromonosporaceae</taxon>
        <taxon>Plantactinospora</taxon>
    </lineage>
</organism>
<reference evidence="2 3" key="1">
    <citation type="submission" date="2020-11" db="EMBL/GenBank/DDBJ databases">
        <title>A novel isolate from a Black sea contaminated sediment with potential to produce alkanes: Plantactinospora alkalitolerans sp. nov.</title>
        <authorList>
            <person name="Carro L."/>
            <person name="Veyisoglu A."/>
            <person name="Guven K."/>
            <person name="Schumann P."/>
            <person name="Klenk H.-P."/>
            <person name="Sahin N."/>
        </authorList>
    </citation>
    <scope>NUCLEOTIDE SEQUENCE [LARGE SCALE GENOMIC DNA]</scope>
    <source>
        <strain evidence="2 3">S1510</strain>
    </source>
</reference>
<sequence>MTEETDLSTAERTSGPRIDTTVPQTARVWNYWLGGKDNYAVDRALGDEIAAAYPIIVDIARADRAVLNRAVRYLAGEAGVTQFLDVGTGLPTTNNTHEVAQAVAPTSRIVYVDYDPLVLVHARALLTSGPEGATDYVDADLRDTGTILREAGRTLDLSQPVALMLSGILAHLSTVDEARAIVRRLLDSLAVGSYLVVVDGTNTNQELNDVMRIWNESANPPYAMRSPQEIASYFDGLELVEPGLVDVTRWRADPDPSGPPRPLDNLVGVGRKPASF</sequence>
<proteinExistence type="predicted"/>
<dbReference type="GO" id="GO:0008168">
    <property type="term" value="F:methyltransferase activity"/>
    <property type="evidence" value="ECO:0007669"/>
    <property type="project" value="UniProtKB-KW"/>
</dbReference>
<evidence type="ECO:0000256" key="1">
    <source>
        <dbReference type="SAM" id="MobiDB-lite"/>
    </source>
</evidence>
<keyword evidence="3" id="KW-1185">Reference proteome</keyword>
<keyword evidence="2" id="KW-0489">Methyltransferase</keyword>
<dbReference type="SUPFAM" id="SSF53335">
    <property type="entry name" value="S-adenosyl-L-methionine-dependent methyltransferases"/>
    <property type="match status" value="1"/>
</dbReference>
<dbReference type="Gene3D" id="3.40.50.150">
    <property type="entry name" value="Vaccinia Virus protein VP39"/>
    <property type="match status" value="1"/>
</dbReference>
<comment type="caution">
    <text evidence="2">The sequence shown here is derived from an EMBL/GenBank/DDBJ whole genome shotgun (WGS) entry which is preliminary data.</text>
</comment>
<keyword evidence="2" id="KW-0808">Transferase</keyword>
<evidence type="ECO:0000313" key="3">
    <source>
        <dbReference type="Proteomes" id="UP000638560"/>
    </source>
</evidence>
<dbReference type="PIRSF" id="PIRSF017393">
    <property type="entry name" value="MTase_SAV2177"/>
    <property type="match status" value="1"/>
</dbReference>
<dbReference type="EMBL" id="JADPUN010000260">
    <property type="protein sequence ID" value="MBF9133184.1"/>
    <property type="molecule type" value="Genomic_DNA"/>
</dbReference>
<dbReference type="InterPro" id="IPR029063">
    <property type="entry name" value="SAM-dependent_MTases_sf"/>
</dbReference>
<dbReference type="Proteomes" id="UP000638560">
    <property type="component" value="Unassembled WGS sequence"/>
</dbReference>
<name>A0ABS0H4B4_9ACTN</name>
<dbReference type="GO" id="GO:0032259">
    <property type="term" value="P:methylation"/>
    <property type="evidence" value="ECO:0007669"/>
    <property type="project" value="UniProtKB-KW"/>
</dbReference>
<dbReference type="InterPro" id="IPR006764">
    <property type="entry name" value="SAM_dep_MeTrfase_SAV2177_type"/>
</dbReference>
<dbReference type="Pfam" id="PF04672">
    <property type="entry name" value="Methyltransf_19"/>
    <property type="match status" value="1"/>
</dbReference>
<protein>
    <submittedName>
        <fullName evidence="2">SAM-dependent methyltransferase</fullName>
    </submittedName>
</protein>
<feature type="region of interest" description="Disordered" evidence="1">
    <location>
        <begin position="251"/>
        <end position="276"/>
    </location>
</feature>
<accession>A0ABS0H4B4</accession>
<gene>
    <name evidence="2" type="ORF">I0C86_30105</name>
</gene>